<dbReference type="Pfam" id="PF05195">
    <property type="entry name" value="AMP_N"/>
    <property type="match status" value="1"/>
</dbReference>
<dbReference type="EnsemblMetazoa" id="LLOJ008452-RA">
    <property type="protein sequence ID" value="LLOJ008452-PA"/>
    <property type="gene ID" value="LLOJ008452"/>
</dbReference>
<dbReference type="InterPro" id="IPR029149">
    <property type="entry name" value="Creatin/AminoP/Spt16_N"/>
</dbReference>
<dbReference type="AlphaFoldDB" id="A0A1B0GKB0"/>
<evidence type="ECO:0000313" key="7">
    <source>
        <dbReference type="EnsemblMetazoa" id="LLOJ008452-PA"/>
    </source>
</evidence>
<dbReference type="InterPro" id="IPR052433">
    <property type="entry name" value="X-Pro_dipept-like"/>
</dbReference>
<dbReference type="Pfam" id="PF00557">
    <property type="entry name" value="Peptidase_M24"/>
    <property type="match status" value="1"/>
</dbReference>
<keyword evidence="8" id="KW-1185">Reference proteome</keyword>
<name>A0A1B0GKB0_LUTLO</name>
<dbReference type="Gene3D" id="3.40.350.10">
    <property type="entry name" value="Creatinase/prolidase N-terminal domain"/>
    <property type="match status" value="1"/>
</dbReference>
<dbReference type="InterPro" id="IPR000994">
    <property type="entry name" value="Pept_M24"/>
</dbReference>
<dbReference type="SMART" id="SM01011">
    <property type="entry name" value="AMP_N"/>
    <property type="match status" value="1"/>
</dbReference>
<dbReference type="PANTHER" id="PTHR43226:SF4">
    <property type="entry name" value="XAA-PRO AMINOPEPTIDASE 3"/>
    <property type="match status" value="1"/>
</dbReference>
<sequence>MNNFIIKAQLRKICKGASYAKNFSSSIKHEFAKNSSEVPVRIGQPTGYTHPHLLKTSEVVVGITKDELKQRRRNLLESIARNRSRKENTQTEHIIIIPSATKKYISDKIPYVFRQNSDFRYFSGCLEPDSVLLMHLDGSGRDKSVLFLRPKDKHAELWDGTRTGPELAVEIFGVDESHEMRHFPEYLDKLGSNMSTCALWGDHGILQEQPEVFKSVMLLAGKKKEPLEALTAFAHKQRLIKSPAEVELMRKTCQIASEAINRTISESKPGDSEHQVFARVDYHCRMRNADFLAYPPVVASGNNATTIHYIENSQIIESGRLVLMDAGCEYGGYTSDITRTWPIDGHFSPTQKILYDVILTLQKDLLATLLNDGGTCLDDLFDTMCVKLGKYLQEVGLVSKSLSGVSLARAAYSFCPHHVSHYLGMDVHDTPTVPRTSSLVPGMVFTVEPGMYISQNRRDVPEEFRGLGIRIEDDCVVTPTNTIEVLTSQCAKEVKDLENLVESCDIK</sequence>
<keyword evidence="4" id="KW-0378">Hydrolase</keyword>
<comment type="cofactor">
    <cofactor evidence="1">
        <name>Mn(2+)</name>
        <dbReference type="ChEBI" id="CHEBI:29035"/>
    </cofactor>
</comment>
<dbReference type="InterPro" id="IPR036005">
    <property type="entry name" value="Creatinase/aminopeptidase-like"/>
</dbReference>
<keyword evidence="5" id="KW-0464">Manganese</keyword>
<proteinExistence type="inferred from homology"/>
<dbReference type="PANTHER" id="PTHR43226">
    <property type="entry name" value="XAA-PRO AMINOPEPTIDASE 3"/>
    <property type="match status" value="1"/>
</dbReference>
<dbReference type="VEuPathDB" id="VectorBase:LLONM1_008145"/>
<comment type="similarity">
    <text evidence="2">Belongs to the peptidase M24B family.</text>
</comment>
<protein>
    <recommendedName>
        <fullName evidence="6">Aminopeptidase P N-terminal domain-containing protein</fullName>
    </recommendedName>
</protein>
<evidence type="ECO:0000256" key="2">
    <source>
        <dbReference type="ARBA" id="ARBA00008766"/>
    </source>
</evidence>
<dbReference type="VEuPathDB" id="VectorBase:LLOJ008452"/>
<dbReference type="CDD" id="cd01087">
    <property type="entry name" value="Prolidase"/>
    <property type="match status" value="1"/>
</dbReference>
<dbReference type="Proteomes" id="UP000092461">
    <property type="component" value="Unassembled WGS sequence"/>
</dbReference>
<reference evidence="7" key="1">
    <citation type="submission" date="2020-05" db="UniProtKB">
        <authorList>
            <consortium name="EnsemblMetazoa"/>
        </authorList>
    </citation>
    <scope>IDENTIFICATION</scope>
    <source>
        <strain evidence="7">Jacobina</strain>
    </source>
</reference>
<evidence type="ECO:0000259" key="6">
    <source>
        <dbReference type="SMART" id="SM01011"/>
    </source>
</evidence>
<feature type="domain" description="Aminopeptidase P N-terminal" evidence="6">
    <location>
        <begin position="63"/>
        <end position="207"/>
    </location>
</feature>
<dbReference type="SUPFAM" id="SSF53092">
    <property type="entry name" value="Creatinase/prolidase N-terminal domain"/>
    <property type="match status" value="1"/>
</dbReference>
<keyword evidence="3" id="KW-0479">Metal-binding</keyword>
<organism evidence="7 8">
    <name type="scientific">Lutzomyia longipalpis</name>
    <name type="common">Sand fly</name>
    <dbReference type="NCBI Taxonomy" id="7200"/>
    <lineage>
        <taxon>Eukaryota</taxon>
        <taxon>Metazoa</taxon>
        <taxon>Ecdysozoa</taxon>
        <taxon>Arthropoda</taxon>
        <taxon>Hexapoda</taxon>
        <taxon>Insecta</taxon>
        <taxon>Pterygota</taxon>
        <taxon>Neoptera</taxon>
        <taxon>Endopterygota</taxon>
        <taxon>Diptera</taxon>
        <taxon>Nematocera</taxon>
        <taxon>Psychodoidea</taxon>
        <taxon>Psychodidae</taxon>
        <taxon>Lutzomyia</taxon>
        <taxon>Lutzomyia</taxon>
    </lineage>
</organism>
<dbReference type="GO" id="GO:0070006">
    <property type="term" value="F:metalloaminopeptidase activity"/>
    <property type="evidence" value="ECO:0007669"/>
    <property type="project" value="InterPro"/>
</dbReference>
<evidence type="ECO:0000256" key="5">
    <source>
        <dbReference type="ARBA" id="ARBA00023211"/>
    </source>
</evidence>
<dbReference type="GO" id="GO:0006508">
    <property type="term" value="P:proteolysis"/>
    <property type="evidence" value="ECO:0007669"/>
    <property type="project" value="TreeGrafter"/>
</dbReference>
<evidence type="ECO:0000256" key="4">
    <source>
        <dbReference type="ARBA" id="ARBA00022801"/>
    </source>
</evidence>
<accession>A0A1B0GKB0</accession>
<dbReference type="Gene3D" id="3.90.230.10">
    <property type="entry name" value="Creatinase/methionine aminopeptidase superfamily"/>
    <property type="match status" value="1"/>
</dbReference>
<dbReference type="GO" id="GO:0030145">
    <property type="term" value="F:manganese ion binding"/>
    <property type="evidence" value="ECO:0007669"/>
    <property type="project" value="InterPro"/>
</dbReference>
<dbReference type="InterPro" id="IPR007865">
    <property type="entry name" value="Aminopep_P_N"/>
</dbReference>
<evidence type="ECO:0000313" key="8">
    <source>
        <dbReference type="Proteomes" id="UP000092461"/>
    </source>
</evidence>
<dbReference type="EMBL" id="AJWK01028644">
    <property type="status" value="NOT_ANNOTATED_CDS"/>
    <property type="molecule type" value="Genomic_DNA"/>
</dbReference>
<evidence type="ECO:0000256" key="3">
    <source>
        <dbReference type="ARBA" id="ARBA00022723"/>
    </source>
</evidence>
<dbReference type="SUPFAM" id="SSF55920">
    <property type="entry name" value="Creatinase/aminopeptidase"/>
    <property type="match status" value="1"/>
</dbReference>
<dbReference type="GO" id="GO:0005739">
    <property type="term" value="C:mitochondrion"/>
    <property type="evidence" value="ECO:0007669"/>
    <property type="project" value="TreeGrafter"/>
</dbReference>
<evidence type="ECO:0000256" key="1">
    <source>
        <dbReference type="ARBA" id="ARBA00001936"/>
    </source>
</evidence>